<feature type="domain" description="Enoyl reductase (ER)" evidence="3">
    <location>
        <begin position="10"/>
        <end position="330"/>
    </location>
</feature>
<evidence type="ECO:0000313" key="4">
    <source>
        <dbReference type="EMBL" id="MBE9145727.1"/>
    </source>
</evidence>
<dbReference type="Pfam" id="PF08240">
    <property type="entry name" value="ADH_N"/>
    <property type="match status" value="1"/>
</dbReference>
<keyword evidence="5" id="KW-1185">Reference proteome</keyword>
<dbReference type="PANTHER" id="PTHR48106:SF18">
    <property type="entry name" value="QUINONE OXIDOREDUCTASE PIG3"/>
    <property type="match status" value="1"/>
</dbReference>
<dbReference type="SUPFAM" id="SSF50129">
    <property type="entry name" value="GroES-like"/>
    <property type="match status" value="1"/>
</dbReference>
<evidence type="ECO:0000259" key="3">
    <source>
        <dbReference type="SMART" id="SM00829"/>
    </source>
</evidence>
<dbReference type="InterPro" id="IPR020843">
    <property type="entry name" value="ER"/>
</dbReference>
<accession>A0ABR9UGZ0</accession>
<dbReference type="Pfam" id="PF13602">
    <property type="entry name" value="ADH_zinc_N_2"/>
    <property type="match status" value="1"/>
</dbReference>
<dbReference type="Gene3D" id="3.90.180.10">
    <property type="entry name" value="Medium-chain alcohol dehydrogenases, catalytic domain"/>
    <property type="match status" value="1"/>
</dbReference>
<evidence type="ECO:0000313" key="5">
    <source>
        <dbReference type="Proteomes" id="UP000640725"/>
    </source>
</evidence>
<dbReference type="InterPro" id="IPR011032">
    <property type="entry name" value="GroES-like_sf"/>
</dbReference>
<gene>
    <name evidence="4" type="ORF">IQ236_21285</name>
</gene>
<dbReference type="Gene3D" id="3.40.50.720">
    <property type="entry name" value="NAD(P)-binding Rossmann-like Domain"/>
    <property type="match status" value="1"/>
</dbReference>
<dbReference type="InterPro" id="IPR013154">
    <property type="entry name" value="ADH-like_N"/>
</dbReference>
<sequence length="332" mass="36129">MKAIIMTEVGEPNVLQLQDVPDPKIQSETEILVRLKAAGINPIDTKLRSRGTFYPDQMPAILGCDGAGIVEAVGSEVEKFQVGDAVYFCQGGLGEQSGNYAELTVVDEKFATLKPQSLSFIEAAASPLVLITAWEALYDRGRLQPGQKVLIHAGAGGVGHVAIQLAKLQGAEVATTVGSDENIDFVKQLGADFVINYKQTDFVENVLEWTQGEGVDLAFDTVGKEVFYQTALAVRNYGDLVTILEPDTKFGTFKDARLKNLRISLELMLTPMLQSRMDDQLDQTKILQQCARLMDEGKLKIVVNQTFPLAEAAIAHQQLEAGGMKGKLVLTL</sequence>
<evidence type="ECO:0000256" key="2">
    <source>
        <dbReference type="ARBA" id="ARBA00023002"/>
    </source>
</evidence>
<dbReference type="SMART" id="SM00829">
    <property type="entry name" value="PKS_ER"/>
    <property type="match status" value="1"/>
</dbReference>
<dbReference type="PROSITE" id="PS01162">
    <property type="entry name" value="QOR_ZETA_CRYSTAL"/>
    <property type="match status" value="1"/>
</dbReference>
<dbReference type="PANTHER" id="PTHR48106">
    <property type="entry name" value="QUINONE OXIDOREDUCTASE PIG3-RELATED"/>
    <property type="match status" value="1"/>
</dbReference>
<protein>
    <submittedName>
        <fullName evidence="4">Zinc-dependent alcohol dehydrogenase family protein</fullName>
    </submittedName>
</protein>
<comment type="caution">
    <text evidence="4">The sequence shown here is derived from an EMBL/GenBank/DDBJ whole genome shotgun (WGS) entry which is preliminary data.</text>
</comment>
<dbReference type="Proteomes" id="UP000640725">
    <property type="component" value="Unassembled WGS sequence"/>
</dbReference>
<keyword evidence="2" id="KW-0560">Oxidoreductase</keyword>
<dbReference type="InterPro" id="IPR002364">
    <property type="entry name" value="Quin_OxRdtase/zeta-crystal_CS"/>
</dbReference>
<name>A0ABR9UGZ0_9CYAN</name>
<evidence type="ECO:0000256" key="1">
    <source>
        <dbReference type="ARBA" id="ARBA00022857"/>
    </source>
</evidence>
<dbReference type="InterPro" id="IPR036291">
    <property type="entry name" value="NAD(P)-bd_dom_sf"/>
</dbReference>
<reference evidence="4 5" key="1">
    <citation type="submission" date="2020-10" db="EMBL/GenBank/DDBJ databases">
        <authorList>
            <person name="Castelo-Branco R."/>
            <person name="Eusebio N."/>
            <person name="Adriana R."/>
            <person name="Vieira A."/>
            <person name="Brugerolle De Fraissinette N."/>
            <person name="Rezende De Castro R."/>
            <person name="Schneider M.P."/>
            <person name="Vasconcelos V."/>
            <person name="Leao P.N."/>
        </authorList>
    </citation>
    <scope>NUCLEOTIDE SEQUENCE [LARGE SCALE GENOMIC DNA]</scope>
    <source>
        <strain evidence="4 5">LEGE 06226</strain>
    </source>
</reference>
<dbReference type="EMBL" id="JADEWU010000066">
    <property type="protein sequence ID" value="MBE9145727.1"/>
    <property type="molecule type" value="Genomic_DNA"/>
</dbReference>
<organism evidence="4 5">
    <name type="scientific">Planktothrix mougeotii LEGE 06226</name>
    <dbReference type="NCBI Taxonomy" id="1828728"/>
    <lineage>
        <taxon>Bacteria</taxon>
        <taxon>Bacillati</taxon>
        <taxon>Cyanobacteriota</taxon>
        <taxon>Cyanophyceae</taxon>
        <taxon>Oscillatoriophycideae</taxon>
        <taxon>Oscillatoriales</taxon>
        <taxon>Microcoleaceae</taxon>
        <taxon>Planktothrix</taxon>
    </lineage>
</organism>
<dbReference type="RefSeq" id="WP_193871132.1">
    <property type="nucleotide sequence ID" value="NZ_JADEWU010000066.1"/>
</dbReference>
<proteinExistence type="predicted"/>
<keyword evidence="1" id="KW-0521">NADP</keyword>
<dbReference type="SUPFAM" id="SSF51735">
    <property type="entry name" value="NAD(P)-binding Rossmann-fold domains"/>
    <property type="match status" value="1"/>
</dbReference>
<dbReference type="CDD" id="cd08272">
    <property type="entry name" value="MDR6"/>
    <property type="match status" value="1"/>
</dbReference>